<dbReference type="PANTHER" id="PTHR21847">
    <property type="entry name" value="EF-HAND CALCIUM-BINDING DOMAIN-CONTAINING PROTEIN 10"/>
    <property type="match status" value="1"/>
</dbReference>
<name>A0ABM1KA32_GEKJA</name>
<dbReference type="InterPro" id="IPR011992">
    <property type="entry name" value="EF-hand-dom_pair"/>
</dbReference>
<dbReference type="Pfam" id="PF24548">
    <property type="entry name" value="EF_EFCAB10_C"/>
    <property type="match status" value="1"/>
</dbReference>
<organism evidence="2 3">
    <name type="scientific">Gekko japonicus</name>
    <name type="common">Schlegel's Japanese gecko</name>
    <dbReference type="NCBI Taxonomy" id="146911"/>
    <lineage>
        <taxon>Eukaryota</taxon>
        <taxon>Metazoa</taxon>
        <taxon>Chordata</taxon>
        <taxon>Craniata</taxon>
        <taxon>Vertebrata</taxon>
        <taxon>Euteleostomi</taxon>
        <taxon>Lepidosauria</taxon>
        <taxon>Squamata</taxon>
        <taxon>Bifurcata</taxon>
        <taxon>Gekkota</taxon>
        <taxon>Gekkonidae</taxon>
        <taxon>Gekkoninae</taxon>
        <taxon>Gekko</taxon>
    </lineage>
</organism>
<dbReference type="Gene3D" id="1.20.890.10">
    <property type="entry name" value="cAMP-dependent protein kinase regulatory subunit, dimerization-anchoring domain"/>
    <property type="match status" value="1"/>
</dbReference>
<dbReference type="Gene3D" id="1.10.238.10">
    <property type="entry name" value="EF-hand"/>
    <property type="match status" value="1"/>
</dbReference>
<dbReference type="CDD" id="cd22976">
    <property type="entry name" value="DD_EFCAB10"/>
    <property type="match status" value="1"/>
</dbReference>
<dbReference type="Proteomes" id="UP000694871">
    <property type="component" value="Unplaced"/>
</dbReference>
<gene>
    <name evidence="3" type="primary">LOC107113727</name>
</gene>
<dbReference type="SUPFAM" id="SSF47473">
    <property type="entry name" value="EF-hand"/>
    <property type="match status" value="1"/>
</dbReference>
<dbReference type="InterPro" id="IPR049760">
    <property type="entry name" value="DD_EFCAB10"/>
</dbReference>
<evidence type="ECO:0000313" key="3">
    <source>
        <dbReference type="RefSeq" id="XP_015270569.1"/>
    </source>
</evidence>
<accession>A0ABM1KA32</accession>
<evidence type="ECO:0000313" key="2">
    <source>
        <dbReference type="Proteomes" id="UP000694871"/>
    </source>
</evidence>
<dbReference type="SUPFAM" id="SSF47391">
    <property type="entry name" value="Dimerization-anchoring domain of cAMP-dependent PK regulatory subunit"/>
    <property type="match status" value="1"/>
</dbReference>
<dbReference type="RefSeq" id="XP_015270569.1">
    <property type="nucleotide sequence ID" value="XM_015415083.1"/>
</dbReference>
<sequence>MDREEEGRRYLEQHKIPELFHNLSALLLYHRPEKPREFLIQSLEKIKLARMTNDYPYLMDESNLNAMFDMLDTAGQGYITLPQYKGALQSMGLNTDDIMYLDTDTITSDVFKEDVMKKFAAMWASF</sequence>
<keyword evidence="2" id="KW-1185">Reference proteome</keyword>
<feature type="domain" description="EF-hand" evidence="1">
    <location>
        <begin position="59"/>
        <end position="94"/>
    </location>
</feature>
<dbReference type="GeneID" id="107113727"/>
<proteinExistence type="predicted"/>
<dbReference type="PANTHER" id="PTHR21847:SF1">
    <property type="entry name" value="EF-HAND CALCIUM-BINDING DOMAIN-CONTAINING PROTEIN 10"/>
    <property type="match status" value="1"/>
</dbReference>
<dbReference type="InterPro" id="IPR039879">
    <property type="entry name" value="EFC10"/>
</dbReference>
<evidence type="ECO:0000259" key="1">
    <source>
        <dbReference type="PROSITE" id="PS50222"/>
    </source>
</evidence>
<reference evidence="3" key="1">
    <citation type="submission" date="2025-08" db="UniProtKB">
        <authorList>
            <consortium name="RefSeq"/>
        </authorList>
    </citation>
    <scope>IDENTIFICATION</scope>
</reference>
<dbReference type="InterPro" id="IPR002048">
    <property type="entry name" value="EF_hand_dom"/>
</dbReference>
<protein>
    <submittedName>
        <fullName evidence="3">EF-hand calcium-binding domain-containing protein 10-like</fullName>
    </submittedName>
</protein>
<dbReference type="InterPro" id="IPR056587">
    <property type="entry name" value="EF_EFCAB10_C"/>
</dbReference>
<dbReference type="PROSITE" id="PS50222">
    <property type="entry name" value="EF_HAND_2"/>
    <property type="match status" value="1"/>
</dbReference>